<feature type="region of interest" description="Disordered" evidence="2">
    <location>
        <begin position="347"/>
        <end position="366"/>
    </location>
</feature>
<organism evidence="3 4">
    <name type="scientific">Leptomonas pyrrhocoris</name>
    <name type="common">Firebug parasite</name>
    <dbReference type="NCBI Taxonomy" id="157538"/>
    <lineage>
        <taxon>Eukaryota</taxon>
        <taxon>Discoba</taxon>
        <taxon>Euglenozoa</taxon>
        <taxon>Kinetoplastea</taxon>
        <taxon>Metakinetoplastina</taxon>
        <taxon>Trypanosomatida</taxon>
        <taxon>Trypanosomatidae</taxon>
        <taxon>Leishmaniinae</taxon>
        <taxon>Leptomonas</taxon>
    </lineage>
</organism>
<dbReference type="PANTHER" id="PTHR22091">
    <property type="entry name" value="COILED-COIL DOMAIN-CONTAINING PROTEIN 77"/>
    <property type="match status" value="1"/>
</dbReference>
<dbReference type="PANTHER" id="PTHR22091:SF1">
    <property type="entry name" value="COILED-COIL DOMAIN-CONTAINING PROTEIN 77"/>
    <property type="match status" value="1"/>
</dbReference>
<dbReference type="Proteomes" id="UP000037923">
    <property type="component" value="Unassembled WGS sequence"/>
</dbReference>
<dbReference type="RefSeq" id="XP_015655452.1">
    <property type="nucleotide sequence ID" value="XM_015805975.1"/>
</dbReference>
<dbReference type="GeneID" id="26907653"/>
<feature type="compositionally biased region" description="Low complexity" evidence="2">
    <location>
        <begin position="10"/>
        <end position="33"/>
    </location>
</feature>
<comment type="caution">
    <text evidence="3">The sequence shown here is derived from an EMBL/GenBank/DDBJ whole genome shotgun (WGS) entry which is preliminary data.</text>
</comment>
<dbReference type="EMBL" id="LGTL01000018">
    <property type="protein sequence ID" value="KPA77014.1"/>
    <property type="molecule type" value="Genomic_DNA"/>
</dbReference>
<dbReference type="VEuPathDB" id="TriTrypDB:LpyrH10_18_0940"/>
<feature type="coiled-coil region" evidence="1">
    <location>
        <begin position="471"/>
        <end position="530"/>
    </location>
</feature>
<feature type="coiled-coil region" evidence="1">
    <location>
        <begin position="78"/>
        <end position="137"/>
    </location>
</feature>
<sequence>MNRTRHDDASLLSSTSAPASTTHDATTTTTTTIPTGLRSFQQQREAQLRHALQHASPTPAEVSAVASASYVQALMELIDQHSTDVQQVTSKIDALRAQREAYHADLARELPQREADLQELRNECSDLTLQVQEEQERSTRLLHEATVLHTQQAAQREQLGRLVELCRARGKRLRAFYYHMKGGGGARGSRFVEEDERGLAEGDVEAGRALSSQPATFADDGIAAVAARSPVVKPSSAPPSVHPVSLSIHKASCGREARPFLGSGGGVVSMQEIGDDAELAAILNLPYKVCLPRTPPSSPSPSSAAPLSPHDAATTASGFTVTANAASTAQLLARAEEVNMLRQQLEEQRGAYEQERGARTREDNERHRRAQEQLARYAATVEQLESLHEESLRELVQYRHHSEKQLRDVRGQVEWLRVALQNALELAEKDRRQQHNEVYATEQRMSKQYYPKVQSLHSELAEYRRVSAAQARDHAAAIAQKDEQIAALQQRLKAETTQRRRAEERHVLEMKGVHSELDLMRQSLRQMERRVYYRGVRDQASDEAEVELERYYY</sequence>
<dbReference type="AlphaFoldDB" id="A0A0M9FVT0"/>
<dbReference type="InterPro" id="IPR037696">
    <property type="entry name" value="CCDC77"/>
</dbReference>
<dbReference type="RefSeq" id="XP_015655453.1">
    <property type="nucleotide sequence ID" value="XM_015805976.1"/>
</dbReference>
<keyword evidence="4" id="KW-1185">Reference proteome</keyword>
<name>A0A0M9FVT0_LEPPY</name>
<proteinExistence type="predicted"/>
<reference evidence="3 4" key="1">
    <citation type="submission" date="2015-07" db="EMBL/GenBank/DDBJ databases">
        <title>High-quality genome of monoxenous trypanosomatid Leptomonas pyrrhocoris.</title>
        <authorList>
            <person name="Flegontov P."/>
            <person name="Butenko A."/>
            <person name="Firsov S."/>
            <person name="Vlcek C."/>
            <person name="Logacheva M.D."/>
            <person name="Field M."/>
            <person name="Filatov D."/>
            <person name="Flegontova O."/>
            <person name="Gerasimov E."/>
            <person name="Jackson A.P."/>
            <person name="Kelly S."/>
            <person name="Opperdoes F."/>
            <person name="O'Reilly A."/>
            <person name="Votypka J."/>
            <person name="Yurchenko V."/>
            <person name="Lukes J."/>
        </authorList>
    </citation>
    <scope>NUCLEOTIDE SEQUENCE [LARGE SCALE GENOMIC DNA]</scope>
    <source>
        <strain evidence="3">H10</strain>
    </source>
</reference>
<dbReference type="OMA" id="RRVYYRD"/>
<accession>A0A0M9FVT0</accession>
<dbReference type="OrthoDB" id="273372at2759"/>
<protein>
    <submittedName>
        <fullName evidence="3">Uncharacterized protein</fullName>
    </submittedName>
</protein>
<gene>
    <name evidence="3" type="ORF">ABB37_07367</name>
</gene>
<feature type="region of interest" description="Disordered" evidence="2">
    <location>
        <begin position="1"/>
        <end position="33"/>
    </location>
</feature>
<keyword evidence="1" id="KW-0175">Coiled coil</keyword>
<evidence type="ECO:0000256" key="2">
    <source>
        <dbReference type="SAM" id="MobiDB-lite"/>
    </source>
</evidence>
<evidence type="ECO:0000256" key="1">
    <source>
        <dbReference type="SAM" id="Coils"/>
    </source>
</evidence>
<evidence type="ECO:0000313" key="3">
    <source>
        <dbReference type="EMBL" id="KPA77013.1"/>
    </source>
</evidence>
<evidence type="ECO:0000313" key="4">
    <source>
        <dbReference type="Proteomes" id="UP000037923"/>
    </source>
</evidence>
<dbReference type="EMBL" id="LGTL01000018">
    <property type="protein sequence ID" value="KPA77013.1"/>
    <property type="molecule type" value="Genomic_DNA"/>
</dbReference>